<accession>A0A1Y3AWC4</accession>
<evidence type="ECO:0000256" key="1">
    <source>
        <dbReference type="SAM" id="MobiDB-lite"/>
    </source>
</evidence>
<proteinExistence type="predicted"/>
<gene>
    <name evidence="2" type="ORF">BLA29_013303</name>
</gene>
<evidence type="ECO:0000313" key="3">
    <source>
        <dbReference type="Proteomes" id="UP000194236"/>
    </source>
</evidence>
<sequence>MIDMKPTEEIPGKQKSEEETQPDIESDVGVETKKKLLKKLTKPKEPTDKIIEAKEKEITDETTMIVTEEIIELPEDINLEQKEKPKKKKMIRKSKPDEEKLVDESIEEIETTKVIETLEETSDGEQK</sequence>
<feature type="compositionally biased region" description="Basic and acidic residues" evidence="1">
    <location>
        <begin position="1"/>
        <end position="18"/>
    </location>
</feature>
<dbReference type="AlphaFoldDB" id="A0A1Y3AWC4"/>
<keyword evidence="3" id="KW-1185">Reference proteome</keyword>
<feature type="compositionally biased region" description="Acidic residues" evidence="1">
    <location>
        <begin position="19"/>
        <end position="28"/>
    </location>
</feature>
<protein>
    <submittedName>
        <fullName evidence="2">Uncharacterized protein</fullName>
    </submittedName>
</protein>
<reference evidence="2 3" key="1">
    <citation type="submission" date="2017-03" db="EMBL/GenBank/DDBJ databases">
        <title>Genome Survey of Euroglyphus maynei.</title>
        <authorList>
            <person name="Arlian L.G."/>
            <person name="Morgan M.S."/>
            <person name="Rider S.D."/>
        </authorList>
    </citation>
    <scope>NUCLEOTIDE SEQUENCE [LARGE SCALE GENOMIC DNA]</scope>
    <source>
        <strain evidence="2">Arlian Lab</strain>
        <tissue evidence="2">Whole body</tissue>
    </source>
</reference>
<evidence type="ECO:0000313" key="2">
    <source>
        <dbReference type="EMBL" id="OTF72800.1"/>
    </source>
</evidence>
<name>A0A1Y3AWC4_EURMA</name>
<dbReference type="Proteomes" id="UP000194236">
    <property type="component" value="Unassembled WGS sequence"/>
</dbReference>
<feature type="non-terminal residue" evidence="2">
    <location>
        <position position="127"/>
    </location>
</feature>
<organism evidence="2 3">
    <name type="scientific">Euroglyphus maynei</name>
    <name type="common">Mayne's house dust mite</name>
    <dbReference type="NCBI Taxonomy" id="6958"/>
    <lineage>
        <taxon>Eukaryota</taxon>
        <taxon>Metazoa</taxon>
        <taxon>Ecdysozoa</taxon>
        <taxon>Arthropoda</taxon>
        <taxon>Chelicerata</taxon>
        <taxon>Arachnida</taxon>
        <taxon>Acari</taxon>
        <taxon>Acariformes</taxon>
        <taxon>Sarcoptiformes</taxon>
        <taxon>Astigmata</taxon>
        <taxon>Psoroptidia</taxon>
        <taxon>Analgoidea</taxon>
        <taxon>Pyroglyphidae</taxon>
        <taxon>Pyroglyphinae</taxon>
        <taxon>Euroglyphus</taxon>
    </lineage>
</organism>
<comment type="caution">
    <text evidence="2">The sequence shown here is derived from an EMBL/GenBank/DDBJ whole genome shotgun (WGS) entry which is preliminary data.</text>
</comment>
<dbReference type="EMBL" id="MUJZ01054545">
    <property type="protein sequence ID" value="OTF72800.1"/>
    <property type="molecule type" value="Genomic_DNA"/>
</dbReference>
<feature type="region of interest" description="Disordered" evidence="1">
    <location>
        <begin position="1"/>
        <end position="32"/>
    </location>
</feature>